<evidence type="ECO:0000313" key="2">
    <source>
        <dbReference type="Proteomes" id="UP000238655"/>
    </source>
</evidence>
<dbReference type="Proteomes" id="UP000238655">
    <property type="component" value="Unassembled WGS sequence"/>
</dbReference>
<reference evidence="1 2" key="1">
    <citation type="submission" date="2018-01" db="EMBL/GenBank/DDBJ databases">
        <title>Successful Treatment of Persistent Burkholderia cepacia Bacteremia with Ceftazidime-Avibactam.</title>
        <authorList>
            <person name="Tamma P."/>
            <person name="Fan Y."/>
            <person name="Bergman Y."/>
            <person name="Sick-Samuels A."/>
            <person name="Hsu A."/>
            <person name="Timp W."/>
            <person name="Simner P."/>
        </authorList>
    </citation>
    <scope>NUCLEOTIDE SEQUENCE [LARGE SCALE GENOMIC DNA]</scope>
    <source>
        <strain evidence="1 2">170816</strain>
    </source>
</reference>
<accession>A0A2S5DM30</accession>
<evidence type="ECO:0000313" key="1">
    <source>
        <dbReference type="EMBL" id="POZ80150.1"/>
    </source>
</evidence>
<organism evidence="1 2">
    <name type="scientific">Burkholderia contaminans</name>
    <dbReference type="NCBI Taxonomy" id="488447"/>
    <lineage>
        <taxon>Bacteria</taxon>
        <taxon>Pseudomonadati</taxon>
        <taxon>Pseudomonadota</taxon>
        <taxon>Betaproteobacteria</taxon>
        <taxon>Burkholderiales</taxon>
        <taxon>Burkholderiaceae</taxon>
        <taxon>Burkholderia</taxon>
        <taxon>Burkholderia cepacia complex</taxon>
    </lineage>
</organism>
<dbReference type="RefSeq" id="WP_059896679.1">
    <property type="nucleotide sequence ID" value="NZ_PQVP01000006.1"/>
</dbReference>
<protein>
    <submittedName>
        <fullName evidence="1">Uncharacterized protein</fullName>
    </submittedName>
</protein>
<gene>
    <name evidence="1" type="ORF">C3743_39915</name>
</gene>
<dbReference type="EMBL" id="PQVP01000006">
    <property type="protein sequence ID" value="POZ80150.1"/>
    <property type="molecule type" value="Genomic_DNA"/>
</dbReference>
<comment type="caution">
    <text evidence="1">The sequence shown here is derived from an EMBL/GenBank/DDBJ whole genome shotgun (WGS) entry which is preliminary data.</text>
</comment>
<proteinExistence type="predicted"/>
<name>A0A2S5DM30_9BURK</name>
<dbReference type="AlphaFoldDB" id="A0A2S5DM30"/>
<sequence>MASEMEMHLLESAIRDSRHIDVIMALDRLVVMPATEQELHQTMNDLSIIRTFINEKLPSDLRDVGRAVFVEHAKAVEAHYLAGKKK</sequence>